<comment type="subcellular location">
    <subcellularLocation>
        <location evidence="1">Cell membrane</location>
        <topology evidence="1">Multi-pass membrane protein</topology>
    </subcellularLocation>
</comment>
<name>A0A5N3RBQ9_9VIBR</name>
<feature type="transmembrane region" description="Helical" evidence="1">
    <location>
        <begin position="43"/>
        <end position="65"/>
    </location>
</feature>
<comment type="caution">
    <text evidence="2">The sequence shown here is derived from an EMBL/GenBank/DDBJ whole genome shotgun (WGS) entry which is preliminary data.</text>
</comment>
<dbReference type="InterPro" id="IPR002994">
    <property type="entry name" value="Surf1/Shy1"/>
</dbReference>
<dbReference type="EMBL" id="VWSE01000002">
    <property type="protein sequence ID" value="KAB0291924.1"/>
    <property type="molecule type" value="Genomic_DNA"/>
</dbReference>
<evidence type="ECO:0000313" key="3">
    <source>
        <dbReference type="Proteomes" id="UP000326789"/>
    </source>
</evidence>
<dbReference type="Proteomes" id="UP000326789">
    <property type="component" value="Unassembled WGS sequence"/>
</dbReference>
<evidence type="ECO:0000313" key="2">
    <source>
        <dbReference type="EMBL" id="KAB0291924.1"/>
    </source>
</evidence>
<dbReference type="CDD" id="cd06662">
    <property type="entry name" value="SURF1"/>
    <property type="match status" value="1"/>
</dbReference>
<gene>
    <name evidence="2" type="ORF">F2P58_01975</name>
</gene>
<keyword evidence="1" id="KW-1003">Cell membrane</keyword>
<dbReference type="PROSITE" id="PS50895">
    <property type="entry name" value="SURF1"/>
    <property type="match status" value="1"/>
</dbReference>
<protein>
    <recommendedName>
        <fullName evidence="1">SURF1-like protein</fullName>
    </recommendedName>
</protein>
<keyword evidence="1" id="KW-0812">Transmembrane</keyword>
<accession>A0A5N3RBQ9</accession>
<evidence type="ECO:0000256" key="1">
    <source>
        <dbReference type="RuleBase" id="RU363076"/>
    </source>
</evidence>
<keyword evidence="1" id="KW-1133">Transmembrane helix</keyword>
<dbReference type="AlphaFoldDB" id="A0A5N3RBQ9"/>
<feature type="transmembrane region" description="Helical" evidence="1">
    <location>
        <begin position="279"/>
        <end position="300"/>
    </location>
</feature>
<comment type="similarity">
    <text evidence="1">Belongs to the SURF1 family.</text>
</comment>
<dbReference type="Pfam" id="PF02104">
    <property type="entry name" value="SURF1"/>
    <property type="match status" value="1"/>
</dbReference>
<sequence>MRLKAITNRRATRRTLNKSTDVDETMVLTPNEANHQNNQRRNIGVWVVALLTLVSVSLLIKLGLWQRERGFEKQQLEQHLAMRATQPSKPLVTVLTDWEIWANSIESKALSITDQSNSAAGSEYLKMLNGTKVTVNFAEDNGLMFLLDNQTHQGSVGYILYQLMPVVGFSKPKYILVDLGFVEASKKRSELPVIELPLMPQQVSGRLYVRSTNPLSSDLALEETKPKRIQNLNIAAISDYTATDILPVLFQPIQDETWPYELLWRPTAMKSEKHFGYSVQWFAMAAVLSVLMLIIGYRFFSKRDKRENHDEK</sequence>
<dbReference type="GO" id="GO:0005886">
    <property type="term" value="C:plasma membrane"/>
    <property type="evidence" value="ECO:0007669"/>
    <property type="project" value="UniProtKB-SubCell"/>
</dbReference>
<keyword evidence="1" id="KW-0472">Membrane</keyword>
<proteinExistence type="inferred from homology"/>
<organism evidence="2 3">
    <name type="scientific">Vibrio fortis</name>
    <dbReference type="NCBI Taxonomy" id="212667"/>
    <lineage>
        <taxon>Bacteria</taxon>
        <taxon>Pseudomonadati</taxon>
        <taxon>Pseudomonadota</taxon>
        <taxon>Gammaproteobacteria</taxon>
        <taxon>Vibrionales</taxon>
        <taxon>Vibrionaceae</taxon>
        <taxon>Vibrio</taxon>
    </lineage>
</organism>
<reference evidence="2 3" key="1">
    <citation type="submission" date="2019-09" db="EMBL/GenBank/DDBJ databases">
        <title>Whole genome sequence of Vibrio fortis.</title>
        <authorList>
            <person name="Das S.K."/>
        </authorList>
    </citation>
    <scope>NUCLEOTIDE SEQUENCE [LARGE SCALE GENOMIC DNA]</scope>
    <source>
        <strain evidence="2 3">AN60</strain>
    </source>
</reference>